<reference evidence="1 2" key="1">
    <citation type="submission" date="2017-06" db="EMBL/GenBank/DDBJ databases">
        <title>Genome sequencing of cyanobaciteial culture collection at National Institute for Environmental Studies (NIES).</title>
        <authorList>
            <person name="Hirose Y."/>
            <person name="Shimura Y."/>
            <person name="Fujisawa T."/>
            <person name="Nakamura Y."/>
            <person name="Kawachi M."/>
        </authorList>
    </citation>
    <scope>NUCLEOTIDE SEQUENCE [LARGE SCALE GENOMIC DNA]</scope>
    <source>
        <strain evidence="1 2">NIES-21</strain>
    </source>
</reference>
<name>A0A1Z4GEM6_9CYAN</name>
<dbReference type="AlphaFoldDB" id="A0A1Z4GEM6"/>
<gene>
    <name evidence="1" type="ORF">NIES21_17840</name>
</gene>
<proteinExistence type="predicted"/>
<evidence type="ECO:0000313" key="1">
    <source>
        <dbReference type="EMBL" id="BAY15963.1"/>
    </source>
</evidence>
<dbReference type="Proteomes" id="UP000218287">
    <property type="component" value="Chromosome"/>
</dbReference>
<evidence type="ECO:0000313" key="2">
    <source>
        <dbReference type="Proteomes" id="UP000218287"/>
    </source>
</evidence>
<dbReference type="EMBL" id="AP018174">
    <property type="protein sequence ID" value="BAY15963.1"/>
    <property type="molecule type" value="Genomic_DNA"/>
</dbReference>
<protein>
    <submittedName>
        <fullName evidence="1">Uncharacterized protein</fullName>
    </submittedName>
</protein>
<organism evidence="1 2">
    <name type="scientific">Anabaenopsis circularis NIES-21</name>
    <dbReference type="NCBI Taxonomy" id="1085406"/>
    <lineage>
        <taxon>Bacteria</taxon>
        <taxon>Bacillati</taxon>
        <taxon>Cyanobacteriota</taxon>
        <taxon>Cyanophyceae</taxon>
        <taxon>Nostocales</taxon>
        <taxon>Nodulariaceae</taxon>
        <taxon>Anabaenopsis</taxon>
    </lineage>
</organism>
<accession>A0A1Z4GEM6</accession>
<sequence length="57" mass="6832">MQYVIHLHTLLVSYYINKPFIASKKGHLVQNIFNCYKLKFLFEKLNILIGNFIIKNF</sequence>
<keyword evidence="2" id="KW-1185">Reference proteome</keyword>